<dbReference type="SMART" id="SM00028">
    <property type="entry name" value="TPR"/>
    <property type="match status" value="2"/>
</dbReference>
<accession>A0A4V1RWE1</accession>
<comment type="caution">
    <text evidence="2">The sequence shown here is derived from an EMBL/GenBank/DDBJ whole genome shotgun (WGS) entry which is preliminary data.</text>
</comment>
<organism evidence="2 3">
    <name type="scientific">Spirosoma sordidisoli</name>
    <dbReference type="NCBI Taxonomy" id="2502893"/>
    <lineage>
        <taxon>Bacteria</taxon>
        <taxon>Pseudomonadati</taxon>
        <taxon>Bacteroidota</taxon>
        <taxon>Cytophagia</taxon>
        <taxon>Cytophagales</taxon>
        <taxon>Cytophagaceae</taxon>
        <taxon>Spirosoma</taxon>
    </lineage>
</organism>
<evidence type="ECO:0000313" key="3">
    <source>
        <dbReference type="Proteomes" id="UP000290407"/>
    </source>
</evidence>
<dbReference type="SUPFAM" id="SSF48452">
    <property type="entry name" value="TPR-like"/>
    <property type="match status" value="2"/>
</dbReference>
<protein>
    <submittedName>
        <fullName evidence="2">Tetratricopeptide repeat protein</fullName>
    </submittedName>
</protein>
<gene>
    <name evidence="2" type="ORF">EQG79_08730</name>
</gene>
<dbReference type="Pfam" id="PF13181">
    <property type="entry name" value="TPR_8"/>
    <property type="match status" value="1"/>
</dbReference>
<dbReference type="InterPro" id="IPR019734">
    <property type="entry name" value="TPR_rpt"/>
</dbReference>
<evidence type="ECO:0000256" key="1">
    <source>
        <dbReference type="PROSITE-ProRule" id="PRU00339"/>
    </source>
</evidence>
<reference evidence="2 3" key="1">
    <citation type="submission" date="2019-01" db="EMBL/GenBank/DDBJ databases">
        <title>Spirosoma flava sp. nov., a propanil-degrading bacterium isolated from herbicide-contaminated soil.</title>
        <authorList>
            <person name="Zhang L."/>
            <person name="Jiang J.-D."/>
        </authorList>
    </citation>
    <scope>NUCLEOTIDE SEQUENCE [LARGE SCALE GENOMIC DNA]</scope>
    <source>
        <strain evidence="2 3">TY50</strain>
    </source>
</reference>
<dbReference type="Gene3D" id="1.25.40.10">
    <property type="entry name" value="Tetratricopeptide repeat domain"/>
    <property type="match status" value="2"/>
</dbReference>
<dbReference type="AlphaFoldDB" id="A0A4V1RWE1"/>
<dbReference type="Proteomes" id="UP000290407">
    <property type="component" value="Unassembled WGS sequence"/>
</dbReference>
<evidence type="ECO:0000313" key="2">
    <source>
        <dbReference type="EMBL" id="RYC69948.1"/>
    </source>
</evidence>
<dbReference type="InterPro" id="IPR011990">
    <property type="entry name" value="TPR-like_helical_dom_sf"/>
</dbReference>
<keyword evidence="1" id="KW-0802">TPR repeat</keyword>
<proteinExistence type="predicted"/>
<feature type="repeat" description="TPR" evidence="1">
    <location>
        <begin position="457"/>
        <end position="490"/>
    </location>
</feature>
<sequence length="506" mass="57758">MRRIDTAFLPETLCRSVVFWVLVWLAAPVQAQDFVWTPGLQRVYTDLQKANVQPARQLLAREPTHNGIRIFVDDYADMLTLVTSDDDQLFATWSDREAERLDGLQSLDDTSPWQRVLQAEVRLHWAFIKLKFGKEMSASWDVIRAYKLLADNQKRFPDFLPTYKSLGTLHIMIGSVPESYSWVASLLGLRGTIQQGQQEISRAQRDPVFGLEARLIDLMVRAYVLRFTEADSQTLQQLIRANPDNLLLHFFGATIEQKNGHSEQALTYLNARPTAASYQPIPVMDNILGDIYLQKGQYGTATRHFQRFLSTYRGRNFLKDSYYKLFLCQWLANEPDASARPLLVQVTRVGRQAVESDKAAQRLAEQYLKRSPSAQQKVLMRARLAADGGYTDSALAYLRPYTEARFPALAEQIEYNYRLGRIYQRRNAPDTAAPYLSRALTLADSPAARQQNLSFGASSALQLGYIYQQKNDRTRARSFFEKALSFKRHEYKNSVDNKAKAALGGL</sequence>
<name>A0A4V1RWE1_9BACT</name>
<dbReference type="PROSITE" id="PS50005">
    <property type="entry name" value="TPR"/>
    <property type="match status" value="1"/>
</dbReference>
<dbReference type="EMBL" id="SBLB01000002">
    <property type="protein sequence ID" value="RYC69948.1"/>
    <property type="molecule type" value="Genomic_DNA"/>
</dbReference>
<keyword evidence="3" id="KW-1185">Reference proteome</keyword>
<dbReference type="RefSeq" id="WP_129601200.1">
    <property type="nucleotide sequence ID" value="NZ_SBLB01000002.1"/>
</dbReference>